<dbReference type="EMBL" id="RRCM01000001">
    <property type="protein sequence ID" value="RRJ15522.1"/>
    <property type="molecule type" value="Genomic_DNA"/>
</dbReference>
<comment type="caution">
    <text evidence="1">The sequence shown here is derived from an EMBL/GenBank/DDBJ whole genome shotgun (WGS) entry which is preliminary data.</text>
</comment>
<dbReference type="RefSeq" id="WP_124950308.1">
    <property type="nucleotide sequence ID" value="NZ_RRCM01000001.1"/>
</dbReference>
<proteinExistence type="predicted"/>
<keyword evidence="2" id="KW-1185">Reference proteome</keyword>
<name>A0A3P3Q2R1_9FIRM</name>
<protein>
    <submittedName>
        <fullName evidence="1">Uncharacterized protein</fullName>
    </submittedName>
</protein>
<organism evidence="1 2">
    <name type="scientific">Lachnoanaerobaculum orale</name>
    <dbReference type="NCBI Taxonomy" id="979627"/>
    <lineage>
        <taxon>Bacteria</taxon>
        <taxon>Bacillati</taxon>
        <taxon>Bacillota</taxon>
        <taxon>Clostridia</taxon>
        <taxon>Lachnospirales</taxon>
        <taxon>Lachnospiraceae</taxon>
        <taxon>Lachnoanaerobaculum</taxon>
    </lineage>
</organism>
<sequence length="132" mass="15634">MLTEVQYNTYMNDNLEVNPVSWAHHDAEDDSTHYENGILYSVCVKGVFFSEFFSLNTILKNPKFDYKAWAIEILTEKIENHFNEVGDRTDFFTVEELEDKDFSKGSFELMEEERKKYIKKLSSDDIHALTWK</sequence>
<accession>A0A3P3Q2R1</accession>
<reference evidence="1 2" key="1">
    <citation type="submission" date="2018-11" db="EMBL/GenBank/DDBJ databases">
        <title>Genome sequencing of Lachnoanaerobaculum orale DSM 24553T.</title>
        <authorList>
            <person name="Kook J.-K."/>
            <person name="Park S.-N."/>
            <person name="Lim Y.K."/>
        </authorList>
    </citation>
    <scope>NUCLEOTIDE SEQUENCE [LARGE SCALE GENOMIC DNA]</scope>
    <source>
        <strain evidence="1 2">DSM 24553</strain>
    </source>
</reference>
<dbReference type="Proteomes" id="UP000276982">
    <property type="component" value="Unassembled WGS sequence"/>
</dbReference>
<dbReference type="AlphaFoldDB" id="A0A3P3Q2R1"/>
<evidence type="ECO:0000313" key="1">
    <source>
        <dbReference type="EMBL" id="RRJ15522.1"/>
    </source>
</evidence>
<gene>
    <name evidence="1" type="ORF">EHW90_00285</name>
</gene>
<evidence type="ECO:0000313" key="2">
    <source>
        <dbReference type="Proteomes" id="UP000276982"/>
    </source>
</evidence>